<name>A0A0L1IY46_ASPN3</name>
<dbReference type="OrthoDB" id="4186058at2759"/>
<evidence type="ECO:0000313" key="2">
    <source>
        <dbReference type="EMBL" id="KNG84456.1"/>
    </source>
</evidence>
<dbReference type="EMBL" id="JNOM01000207">
    <property type="protein sequence ID" value="KNG84456.1"/>
    <property type="molecule type" value="Genomic_DNA"/>
</dbReference>
<comment type="caution">
    <text evidence="2">The sequence shown here is derived from an EMBL/GenBank/DDBJ whole genome shotgun (WGS) entry which is preliminary data.</text>
</comment>
<evidence type="ECO:0000256" key="1">
    <source>
        <dbReference type="SAM" id="MobiDB-lite"/>
    </source>
</evidence>
<organism evidence="2 3">
    <name type="scientific">Aspergillus nomiae NRRL (strain ATCC 15546 / NRRL 13137 / CBS 260.88 / M93)</name>
    <dbReference type="NCBI Taxonomy" id="1509407"/>
    <lineage>
        <taxon>Eukaryota</taxon>
        <taxon>Fungi</taxon>
        <taxon>Dikarya</taxon>
        <taxon>Ascomycota</taxon>
        <taxon>Pezizomycotina</taxon>
        <taxon>Eurotiomycetes</taxon>
        <taxon>Eurotiomycetidae</taxon>
        <taxon>Eurotiales</taxon>
        <taxon>Aspergillaceae</taxon>
        <taxon>Aspergillus</taxon>
        <taxon>Aspergillus subgen. Circumdati</taxon>
    </lineage>
</organism>
<protein>
    <submittedName>
        <fullName evidence="2">Uncharacterized protein</fullName>
    </submittedName>
</protein>
<proteinExistence type="predicted"/>
<sequence>MSDNKNEFTPSQQSQNTCNAAAEDPLSQDPDHNAPVVIQPYAIEEPEEDPPPVSSKPAITFLLGPSSEHWQTDLVDSMEDLHCESDNNITRPTSRYNRGRKRKSPSNATGGFHVSQKQGSGMSLDRRYEEGPDLKLRNLRRKTKQSNEALGTPASSLSDVGLSELESSESFCSRSPSLGETGTDSNQEATAAEQMDLD</sequence>
<keyword evidence="3" id="KW-1185">Reference proteome</keyword>
<evidence type="ECO:0000313" key="3">
    <source>
        <dbReference type="Proteomes" id="UP000037505"/>
    </source>
</evidence>
<gene>
    <name evidence="2" type="ORF">ANOM_006906</name>
</gene>
<dbReference type="AlphaFoldDB" id="A0A0L1IY46"/>
<feature type="compositionally biased region" description="Polar residues" evidence="1">
    <location>
        <begin position="105"/>
        <end position="121"/>
    </location>
</feature>
<feature type="compositionally biased region" description="Polar residues" evidence="1">
    <location>
        <begin position="86"/>
        <end position="96"/>
    </location>
</feature>
<feature type="region of interest" description="Disordered" evidence="1">
    <location>
        <begin position="81"/>
        <end position="198"/>
    </location>
</feature>
<reference evidence="2 3" key="1">
    <citation type="submission" date="2014-06" db="EMBL/GenBank/DDBJ databases">
        <title>The Genome of the Aflatoxigenic Filamentous Fungus Aspergillus nomius.</title>
        <authorList>
            <person name="Moore M.G."/>
            <person name="Shannon B.M."/>
            <person name="Brian M.M."/>
        </authorList>
    </citation>
    <scope>NUCLEOTIDE SEQUENCE [LARGE SCALE GENOMIC DNA]</scope>
    <source>
        <strain evidence="2 3">NRRL 13137</strain>
    </source>
</reference>
<feature type="compositionally biased region" description="Low complexity" evidence="1">
    <location>
        <begin position="155"/>
        <end position="178"/>
    </location>
</feature>
<feature type="compositionally biased region" description="Polar residues" evidence="1">
    <location>
        <begin position="180"/>
        <end position="189"/>
    </location>
</feature>
<accession>A0A0L1IY46</accession>
<feature type="compositionally biased region" description="Polar residues" evidence="1">
    <location>
        <begin position="7"/>
        <end position="19"/>
    </location>
</feature>
<dbReference type="RefSeq" id="XP_015405379.1">
    <property type="nucleotide sequence ID" value="XM_015552162.1"/>
</dbReference>
<feature type="region of interest" description="Disordered" evidence="1">
    <location>
        <begin position="1"/>
        <end position="60"/>
    </location>
</feature>
<dbReference type="GeneID" id="26808710"/>
<dbReference type="Proteomes" id="UP000037505">
    <property type="component" value="Unassembled WGS sequence"/>
</dbReference>
<feature type="compositionally biased region" description="Basic and acidic residues" evidence="1">
    <location>
        <begin position="124"/>
        <end position="136"/>
    </location>
</feature>